<proteinExistence type="predicted"/>
<dbReference type="EMBL" id="FOTY01000030">
    <property type="protein sequence ID" value="SFM29862.1"/>
    <property type="molecule type" value="Genomic_DNA"/>
</dbReference>
<dbReference type="Gene3D" id="1.20.5.490">
    <property type="entry name" value="Single helix bin"/>
    <property type="match status" value="1"/>
</dbReference>
<dbReference type="AlphaFoldDB" id="A0A1I4PPV0"/>
<dbReference type="OrthoDB" id="1724615at2"/>
<keyword evidence="3" id="KW-0969">Cilium</keyword>
<feature type="region of interest" description="Disordered" evidence="1">
    <location>
        <begin position="109"/>
        <end position="128"/>
    </location>
</feature>
<sequence>MAKQKTEKRTKKGQWFFLIIFIPVVFALILGIVLLSFLGVNVADMGRSMINEVPGISMEAEDTETTAGESAPQADPEELAAKEEEITSLEQQLEAKNTEIQELEEELEAMQVEQQTEPSEQEQDNSALQETAQVYESMGASAAASILAEMSDQEVVRHLSETGTEMRGDILAEMEPQRASVILNTLSE</sequence>
<evidence type="ECO:0000313" key="4">
    <source>
        <dbReference type="Proteomes" id="UP000199668"/>
    </source>
</evidence>
<feature type="region of interest" description="Disordered" evidence="1">
    <location>
        <begin position="61"/>
        <end position="80"/>
    </location>
</feature>
<evidence type="ECO:0000313" key="3">
    <source>
        <dbReference type="EMBL" id="SFM29862.1"/>
    </source>
</evidence>
<keyword evidence="4" id="KW-1185">Reference proteome</keyword>
<dbReference type="Proteomes" id="UP000199668">
    <property type="component" value="Unassembled WGS sequence"/>
</dbReference>
<evidence type="ECO:0000256" key="2">
    <source>
        <dbReference type="SAM" id="Phobius"/>
    </source>
</evidence>
<organism evidence="3 4">
    <name type="scientific">Salibacterium qingdaonense</name>
    <dbReference type="NCBI Taxonomy" id="266892"/>
    <lineage>
        <taxon>Bacteria</taxon>
        <taxon>Bacillati</taxon>
        <taxon>Bacillota</taxon>
        <taxon>Bacilli</taxon>
        <taxon>Bacillales</taxon>
        <taxon>Bacillaceae</taxon>
    </lineage>
</organism>
<gene>
    <name evidence="3" type="ORF">SAMN04488054_13010</name>
</gene>
<keyword evidence="3" id="KW-0282">Flagellum</keyword>
<evidence type="ECO:0000256" key="1">
    <source>
        <dbReference type="SAM" id="MobiDB-lite"/>
    </source>
</evidence>
<keyword evidence="3" id="KW-0966">Cell projection</keyword>
<feature type="transmembrane region" description="Helical" evidence="2">
    <location>
        <begin position="15"/>
        <end position="40"/>
    </location>
</feature>
<protein>
    <submittedName>
        <fullName evidence="3">Flagellar motility protein MotE, a chaperone for MotC folding</fullName>
    </submittedName>
</protein>
<reference evidence="3 4" key="1">
    <citation type="submission" date="2016-10" db="EMBL/GenBank/DDBJ databases">
        <authorList>
            <person name="de Groot N.N."/>
        </authorList>
    </citation>
    <scope>NUCLEOTIDE SEQUENCE [LARGE SCALE GENOMIC DNA]</scope>
    <source>
        <strain evidence="3 4">CGMCC 1.6134</strain>
    </source>
</reference>
<name>A0A1I4PPV0_9BACI</name>
<keyword evidence="2" id="KW-0472">Membrane</keyword>
<keyword evidence="2" id="KW-1133">Transmembrane helix</keyword>
<dbReference type="RefSeq" id="WP_090928091.1">
    <property type="nucleotide sequence ID" value="NZ_FOTY01000030.1"/>
</dbReference>
<accession>A0A1I4PPV0</accession>
<keyword evidence="2" id="KW-0812">Transmembrane</keyword>
<dbReference type="SUPFAM" id="SSF158791">
    <property type="entry name" value="MgtE N-terminal domain-like"/>
    <property type="match status" value="1"/>
</dbReference>
<dbReference type="STRING" id="266892.SAMN04488054_13010"/>